<dbReference type="InterPro" id="IPR032808">
    <property type="entry name" value="DoxX"/>
</dbReference>
<protein>
    <recommendedName>
        <fullName evidence="8">DoxX family protein</fullName>
    </recommendedName>
</protein>
<feature type="transmembrane region" description="Helical" evidence="5">
    <location>
        <begin position="98"/>
        <end position="118"/>
    </location>
</feature>
<gene>
    <name evidence="6" type="ORF">GCM10011583_25120</name>
</gene>
<evidence type="ECO:0000313" key="6">
    <source>
        <dbReference type="EMBL" id="GGJ92636.1"/>
    </source>
</evidence>
<organism evidence="6 7">
    <name type="scientific">Streptomyces camponoticapitis</name>
    <dbReference type="NCBI Taxonomy" id="1616125"/>
    <lineage>
        <taxon>Bacteria</taxon>
        <taxon>Bacillati</taxon>
        <taxon>Actinomycetota</taxon>
        <taxon>Actinomycetes</taxon>
        <taxon>Kitasatosporales</taxon>
        <taxon>Streptomycetaceae</taxon>
        <taxon>Streptomyces</taxon>
    </lineage>
</organism>
<keyword evidence="7" id="KW-1185">Reference proteome</keyword>
<evidence type="ECO:0000256" key="1">
    <source>
        <dbReference type="ARBA" id="ARBA00004141"/>
    </source>
</evidence>
<sequence>MNVFLWVLQIQLALIMFGAGAVKWAQPYEKLASSMSWVTHYTPRQIKGISALEMLAAIGLVVPGAVDIATVLTPLAATGLALLMVGAALAHTREHERANAAVNVLFLALAVVIAWGRFGPYSF</sequence>
<evidence type="ECO:0000313" key="7">
    <source>
        <dbReference type="Proteomes" id="UP000660265"/>
    </source>
</evidence>
<keyword evidence="4 5" id="KW-0472">Membrane</keyword>
<feature type="transmembrane region" description="Helical" evidence="5">
    <location>
        <begin position="6"/>
        <end position="25"/>
    </location>
</feature>
<dbReference type="Pfam" id="PF13564">
    <property type="entry name" value="DoxX_2"/>
    <property type="match status" value="1"/>
</dbReference>
<evidence type="ECO:0000256" key="4">
    <source>
        <dbReference type="ARBA" id="ARBA00023136"/>
    </source>
</evidence>
<evidence type="ECO:0000256" key="3">
    <source>
        <dbReference type="ARBA" id="ARBA00022989"/>
    </source>
</evidence>
<dbReference type="EMBL" id="BMMV01000006">
    <property type="protein sequence ID" value="GGJ92636.1"/>
    <property type="molecule type" value="Genomic_DNA"/>
</dbReference>
<comment type="caution">
    <text evidence="6">The sequence shown here is derived from an EMBL/GenBank/DDBJ whole genome shotgun (WGS) entry which is preliminary data.</text>
</comment>
<proteinExistence type="predicted"/>
<comment type="subcellular location">
    <subcellularLocation>
        <location evidence="1">Membrane</location>
        <topology evidence="1">Multi-pass membrane protein</topology>
    </subcellularLocation>
</comment>
<evidence type="ECO:0000256" key="2">
    <source>
        <dbReference type="ARBA" id="ARBA00022692"/>
    </source>
</evidence>
<feature type="transmembrane region" description="Helical" evidence="5">
    <location>
        <begin position="72"/>
        <end position="91"/>
    </location>
</feature>
<dbReference type="Proteomes" id="UP000660265">
    <property type="component" value="Unassembled WGS sequence"/>
</dbReference>
<keyword evidence="2 5" id="KW-0812">Transmembrane</keyword>
<evidence type="ECO:0008006" key="8">
    <source>
        <dbReference type="Google" id="ProtNLM"/>
    </source>
</evidence>
<dbReference type="RefSeq" id="WP_189107472.1">
    <property type="nucleotide sequence ID" value="NZ_BMMV01000006.1"/>
</dbReference>
<reference evidence="7" key="1">
    <citation type="journal article" date="2019" name="Int. J. Syst. Evol. Microbiol.">
        <title>The Global Catalogue of Microorganisms (GCM) 10K type strain sequencing project: providing services to taxonomists for standard genome sequencing and annotation.</title>
        <authorList>
            <consortium name="The Broad Institute Genomics Platform"/>
            <consortium name="The Broad Institute Genome Sequencing Center for Infectious Disease"/>
            <person name="Wu L."/>
            <person name="Ma J."/>
        </authorList>
    </citation>
    <scope>NUCLEOTIDE SEQUENCE [LARGE SCALE GENOMIC DNA]</scope>
    <source>
        <strain evidence="7">CGMCC 4.7275</strain>
    </source>
</reference>
<name>A0ABQ2E3G6_9ACTN</name>
<keyword evidence="3 5" id="KW-1133">Transmembrane helix</keyword>
<accession>A0ABQ2E3G6</accession>
<evidence type="ECO:0000256" key="5">
    <source>
        <dbReference type="SAM" id="Phobius"/>
    </source>
</evidence>